<protein>
    <submittedName>
        <fullName evidence="6">Uncharacterized protein</fullName>
    </submittedName>
</protein>
<feature type="repeat" description="WD" evidence="3">
    <location>
        <begin position="1266"/>
        <end position="1309"/>
    </location>
</feature>
<dbReference type="PROSITE" id="PS50294">
    <property type="entry name" value="WD_REPEATS_REGION"/>
    <property type="match status" value="6"/>
</dbReference>
<dbReference type="PANTHER" id="PTHR44156">
    <property type="entry name" value="SUPERNUMERARY LIMBS, ISOFORM B-RELATED"/>
    <property type="match status" value="1"/>
</dbReference>
<dbReference type="SUPFAM" id="SSF50978">
    <property type="entry name" value="WD40 repeat-like"/>
    <property type="match status" value="3"/>
</dbReference>
<dbReference type="STRING" id="1133849.O3I_024300"/>
<evidence type="ECO:0000259" key="5">
    <source>
        <dbReference type="Pfam" id="PF20703"/>
    </source>
</evidence>
<gene>
    <name evidence="6" type="ORF">O3I_024300</name>
</gene>
<evidence type="ECO:0000256" key="2">
    <source>
        <dbReference type="ARBA" id="ARBA00022737"/>
    </source>
</evidence>
<dbReference type="eggNOG" id="COG2319">
    <property type="taxonomic scope" value="Bacteria"/>
</dbReference>
<dbReference type="HOGENOM" id="CLU_002396_0_0_11"/>
<organism evidence="6 7">
    <name type="scientific">Nocardia brasiliensis (strain ATCC 700358 / HUJEG-1)</name>
    <dbReference type="NCBI Taxonomy" id="1133849"/>
    <lineage>
        <taxon>Bacteria</taxon>
        <taxon>Bacillati</taxon>
        <taxon>Actinomycetota</taxon>
        <taxon>Actinomycetes</taxon>
        <taxon>Mycobacteriales</taxon>
        <taxon>Nocardiaceae</taxon>
        <taxon>Nocardia</taxon>
    </lineage>
</organism>
<dbReference type="InterPro" id="IPR019775">
    <property type="entry name" value="WD40_repeat_CS"/>
</dbReference>
<feature type="repeat" description="WD" evidence="3">
    <location>
        <begin position="978"/>
        <end position="1015"/>
    </location>
</feature>
<feature type="repeat" description="WD" evidence="3">
    <location>
        <begin position="753"/>
        <end position="796"/>
    </location>
</feature>
<dbReference type="SUPFAM" id="SSF52540">
    <property type="entry name" value="P-loop containing nucleoside triphosphate hydrolases"/>
    <property type="match status" value="1"/>
</dbReference>
<feature type="repeat" description="WD" evidence="3">
    <location>
        <begin position="824"/>
        <end position="845"/>
    </location>
</feature>
<keyword evidence="1 3" id="KW-0853">WD repeat</keyword>
<feature type="repeat" description="WD" evidence="3">
    <location>
        <begin position="1156"/>
        <end position="1177"/>
    </location>
</feature>
<dbReference type="CDD" id="cd00200">
    <property type="entry name" value="WD40"/>
    <property type="match status" value="2"/>
</dbReference>
<dbReference type="PROSITE" id="PS50082">
    <property type="entry name" value="WD_REPEATS_2"/>
    <property type="match status" value="10"/>
</dbReference>
<dbReference type="InterPro" id="IPR036322">
    <property type="entry name" value="WD40_repeat_dom_sf"/>
</dbReference>
<evidence type="ECO:0000313" key="6">
    <source>
        <dbReference type="EMBL" id="AFU02815.1"/>
    </source>
</evidence>
<sequence length="1344" mass="145209">MYRAREDLVRLFTGRFGYKLVETVGMNPTAAQLLDALDRFCHDDDRRPDDMLAVYFTGHGERLDELDRHVLFTADTDPDRPHLAARTSDIADAILYKTPVRRLLLMLDTCYSGSGGAEFAAKALDSYLRRWGTKVGDGIVVLSSAQPRQLAEAGRFPRLLTEAAGSLAAAGYSPPIIAIPALVSELRKHGADPAVQDIVYHLLALTEDIPEFLPNPRHHPSMTGVDLALQQAQEWEDHAERREVEFRTRLLVRAMGNRDGKGWWFCGRRAALTDITTWLTRPDPNRPLLAVTGNPGSGKTAVLGLIAALAHSEYRDTVPVHSLNLPPEAVPNPGIVDVAIYAQNLTIDQVRDGIAAAAQLSVSTIGELAEALHEREAALTVLIDGLDEATEPRQLARKLLRPLLDHACDGIRLLVGTRPYLLDEFGLTRESALDLDAPRHADLDALRTYAIRGLVAAAPDSIYTDQRPPVIRAVASAIAEQAYPSFLVTRIVAATLSADPKLPNTYDPAWRASLPALPGDAMRRDLQSRLGEDAQRARNLLRPLALAQGQGLPWEDLWASIASQMAGITYTDEDLMWLRHTAGSYVVEATENGRSAYRLYHQALAEHLIRDHDSTAAHTAFVHVLKQRVPLDGDGYPDWELAHPYTLRYLATHAAHAGLIDELITDTDYLVHAEPAPLLAAMLRVESEDGLLTRAIYRCHHHHLPPIRRRQVLAIEAARFGAARQQHQLSRRTRWKIRWATGTLTHPAHRSTLTGHTSWVEAVECSTLAGHAVAVTTGDDGTVRVWDLTTGSLTTGTERAVLASGHGAASAVACTMLDGDLVAVTGSHDHTVRVWDLATGIERAEFTGHRSAVRAVACTAIDGHPVAVTGSRDRTVRVWDLITGAERAVLHGHTGSVSAVACTVLDGHAVAVTGGDDDTVRVWDLNTGVERAVLTGHAGWVGAVVCTAIDGQPIAVTGSSDRTVRVWDLTTGTERAILTGHTGWVQAVACTMLDGHLIAVTGSDDNTVRVWDLATPHPQMLESGPGESGQAPAMQLTRKKTGAFEQHAAHAGWGWAVASTTLGKDAVAVICSHDEILRVWDLRTGLERARLAGQTAAVLSVACTMLDGCPVAVTSDVNTVRVWDLATGTEHAVLPAHIDISGALACTIVDEHPVAVIGTEDGTVRVWDLTTRTQRTEFIGHRDLVLAVDCTAIDGHPVAVTGSDDGTVRVWDLAAESERAVFVTDDGSVNSVACTAIDGRPVAVTGSRDGTVRIWDLTTETEHGVLTGHTDKVMGAACTQLHKHPVAITGSYDRTVRMWDLVTMSTVAVLDCPERVRFVHVGPGSEIIVGLDGDIAVLDYLPPA</sequence>
<dbReference type="GO" id="GO:0006508">
    <property type="term" value="P:proteolysis"/>
    <property type="evidence" value="ECO:0007669"/>
    <property type="project" value="InterPro"/>
</dbReference>
<dbReference type="Pfam" id="PF00656">
    <property type="entry name" value="Peptidase_C14"/>
    <property type="match status" value="1"/>
</dbReference>
<dbReference type="Gene3D" id="3.40.50.300">
    <property type="entry name" value="P-loop containing nucleotide triphosphate hydrolases"/>
    <property type="match status" value="1"/>
</dbReference>
<accession>K0F144</accession>
<dbReference type="Gene3D" id="2.130.10.10">
    <property type="entry name" value="YVTN repeat-like/Quinoprotein amine dehydrogenase"/>
    <property type="match status" value="5"/>
</dbReference>
<dbReference type="PROSITE" id="PS00678">
    <property type="entry name" value="WD_REPEATS_1"/>
    <property type="match status" value="9"/>
</dbReference>
<proteinExistence type="predicted"/>
<dbReference type="SMART" id="SM00320">
    <property type="entry name" value="WD40"/>
    <property type="match status" value="12"/>
</dbReference>
<dbReference type="EMBL" id="CP003876">
    <property type="protein sequence ID" value="AFU02815.1"/>
    <property type="molecule type" value="Genomic_DNA"/>
</dbReference>
<feature type="repeat" description="WD" evidence="3">
    <location>
        <begin position="1178"/>
        <end position="1221"/>
    </location>
</feature>
<feature type="domain" description="Novel STAND NTPase 1" evidence="5">
    <location>
        <begin position="264"/>
        <end position="426"/>
    </location>
</feature>
<dbReference type="InterPro" id="IPR049052">
    <property type="entry name" value="nSTAND1"/>
</dbReference>
<dbReference type="InterPro" id="IPR015943">
    <property type="entry name" value="WD40/YVTN_repeat-like_dom_sf"/>
</dbReference>
<keyword evidence="7" id="KW-1185">Reference proteome</keyword>
<feature type="repeat" description="WD" evidence="3">
    <location>
        <begin position="890"/>
        <end position="933"/>
    </location>
</feature>
<feature type="domain" description="Peptidase C14 caspase" evidence="4">
    <location>
        <begin position="6"/>
        <end position="198"/>
    </location>
</feature>
<dbReference type="Proteomes" id="UP000006304">
    <property type="component" value="Chromosome"/>
</dbReference>
<evidence type="ECO:0000259" key="4">
    <source>
        <dbReference type="Pfam" id="PF00656"/>
    </source>
</evidence>
<feature type="repeat" description="WD" evidence="3">
    <location>
        <begin position="1244"/>
        <end position="1265"/>
    </location>
</feature>
<dbReference type="InterPro" id="IPR053299">
    <property type="entry name" value="ASTRA_WD_repeat"/>
</dbReference>
<dbReference type="InterPro" id="IPR027417">
    <property type="entry name" value="P-loop_NTPase"/>
</dbReference>
<dbReference type="Pfam" id="PF20703">
    <property type="entry name" value="nSTAND1"/>
    <property type="match status" value="1"/>
</dbReference>
<dbReference type="SUPFAM" id="SSF52129">
    <property type="entry name" value="Caspase-like"/>
    <property type="match status" value="1"/>
</dbReference>
<dbReference type="InterPro" id="IPR029030">
    <property type="entry name" value="Caspase-like_dom_sf"/>
</dbReference>
<keyword evidence="2" id="KW-0677">Repeat</keyword>
<dbReference type="PRINTS" id="PR00320">
    <property type="entry name" value="GPROTEINBRPT"/>
</dbReference>
<evidence type="ECO:0000256" key="3">
    <source>
        <dbReference type="PROSITE-ProRule" id="PRU00221"/>
    </source>
</evidence>
<dbReference type="InterPro" id="IPR011600">
    <property type="entry name" value="Pept_C14_caspase"/>
</dbReference>
<dbReference type="KEGG" id="nbr:O3I_024300"/>
<reference evidence="6 7" key="1">
    <citation type="journal article" date="2012" name="J. Bacteriol.">
        <title>Complete genome sequence of Nocardia brasiliensis HUJEG-1.</title>
        <authorList>
            <person name="Vera-Cabrera L."/>
            <person name="Ortiz-Lopez R."/>
            <person name="Elizondo-Gonzalez R."/>
            <person name="Perez-Maya A.A."/>
            <person name="Ocampo-Candiani J."/>
        </authorList>
    </citation>
    <scope>NUCLEOTIDE SEQUENCE [LARGE SCALE GENOMIC DNA]</scope>
    <source>
        <strain evidence="7">ATCC 700358</strain>
    </source>
</reference>
<dbReference type="InterPro" id="IPR001680">
    <property type="entry name" value="WD40_rpt"/>
</dbReference>
<dbReference type="Gene3D" id="3.40.50.1460">
    <property type="match status" value="1"/>
</dbReference>
<feature type="repeat" description="WD" evidence="3">
    <location>
        <begin position="934"/>
        <end position="977"/>
    </location>
</feature>
<dbReference type="AlphaFoldDB" id="K0F144"/>
<dbReference type="GO" id="GO:0004197">
    <property type="term" value="F:cysteine-type endopeptidase activity"/>
    <property type="evidence" value="ECO:0007669"/>
    <property type="project" value="InterPro"/>
</dbReference>
<dbReference type="InterPro" id="IPR020472">
    <property type="entry name" value="WD40_PAC1"/>
</dbReference>
<dbReference type="Pfam" id="PF00400">
    <property type="entry name" value="WD40"/>
    <property type="match status" value="9"/>
</dbReference>
<evidence type="ECO:0000313" key="7">
    <source>
        <dbReference type="Proteomes" id="UP000006304"/>
    </source>
</evidence>
<feature type="repeat" description="WD" evidence="3">
    <location>
        <begin position="846"/>
        <end position="889"/>
    </location>
</feature>
<name>K0F144_NOCB7</name>
<evidence type="ECO:0000256" key="1">
    <source>
        <dbReference type="ARBA" id="ARBA00022574"/>
    </source>
</evidence>
<dbReference type="eggNOG" id="COG4249">
    <property type="taxonomic scope" value="Bacteria"/>
</dbReference>